<reference evidence="4" key="1">
    <citation type="journal article" date="2019" name="Int. J. Syst. Evol. Microbiol.">
        <title>The Global Catalogue of Microorganisms (GCM) 10K type strain sequencing project: providing services to taxonomists for standard genome sequencing and annotation.</title>
        <authorList>
            <consortium name="The Broad Institute Genomics Platform"/>
            <consortium name="The Broad Institute Genome Sequencing Center for Infectious Disease"/>
            <person name="Wu L."/>
            <person name="Ma J."/>
        </authorList>
    </citation>
    <scope>NUCLEOTIDE SEQUENCE [LARGE SCALE GENOMIC DNA]</scope>
    <source>
        <strain evidence="4">CGMCC 4.7641</strain>
    </source>
</reference>
<dbReference type="RefSeq" id="WP_378311242.1">
    <property type="nucleotide sequence ID" value="NZ_JBHUKS010000029.1"/>
</dbReference>
<protein>
    <submittedName>
        <fullName evidence="3">DUF3558 domain-containing protein</fullName>
    </submittedName>
</protein>
<evidence type="ECO:0000313" key="4">
    <source>
        <dbReference type="Proteomes" id="UP001597483"/>
    </source>
</evidence>
<dbReference type="EMBL" id="JBHUKS010000029">
    <property type="protein sequence ID" value="MFD2473063.1"/>
    <property type="molecule type" value="Genomic_DNA"/>
</dbReference>
<organism evidence="3 4">
    <name type="scientific">Amycolatopsis silviterrae</name>
    <dbReference type="NCBI Taxonomy" id="1656914"/>
    <lineage>
        <taxon>Bacteria</taxon>
        <taxon>Bacillati</taxon>
        <taxon>Actinomycetota</taxon>
        <taxon>Actinomycetes</taxon>
        <taxon>Pseudonocardiales</taxon>
        <taxon>Pseudonocardiaceae</taxon>
        <taxon>Amycolatopsis</taxon>
    </lineage>
</organism>
<feature type="chain" id="PRO_5046165791" evidence="2">
    <location>
        <begin position="18"/>
        <end position="213"/>
    </location>
</feature>
<feature type="signal peptide" evidence="2">
    <location>
        <begin position="1"/>
        <end position="17"/>
    </location>
</feature>
<evidence type="ECO:0000256" key="1">
    <source>
        <dbReference type="SAM" id="MobiDB-lite"/>
    </source>
</evidence>
<name>A0ABW5HIJ6_9PSEU</name>
<proteinExistence type="predicted"/>
<feature type="region of interest" description="Disordered" evidence="1">
    <location>
        <begin position="29"/>
        <end position="94"/>
    </location>
</feature>
<keyword evidence="4" id="KW-1185">Reference proteome</keyword>
<gene>
    <name evidence="3" type="ORF">ACFSVL_37085</name>
</gene>
<evidence type="ECO:0000256" key="2">
    <source>
        <dbReference type="SAM" id="SignalP"/>
    </source>
</evidence>
<dbReference type="Proteomes" id="UP001597483">
    <property type="component" value="Unassembled WGS sequence"/>
</dbReference>
<keyword evidence="2" id="KW-0732">Signal</keyword>
<comment type="caution">
    <text evidence="3">The sequence shown here is derived from an EMBL/GenBank/DDBJ whole genome shotgun (WGS) entry which is preliminary data.</text>
</comment>
<evidence type="ECO:0000313" key="3">
    <source>
        <dbReference type="EMBL" id="MFD2473063.1"/>
    </source>
</evidence>
<dbReference type="InterPro" id="IPR024520">
    <property type="entry name" value="DUF3558"/>
</dbReference>
<accession>A0ABW5HIJ6</accession>
<feature type="compositionally biased region" description="Low complexity" evidence="1">
    <location>
        <begin position="30"/>
        <end position="43"/>
    </location>
</feature>
<dbReference type="Pfam" id="PF12079">
    <property type="entry name" value="DUF3558"/>
    <property type="match status" value="1"/>
</dbReference>
<sequence length="213" mass="21409">MRARVFPWAAGAGAAIALVSACSGGSVPNPASSSAAAPSSPSATGKTLPYAGAPKVESPLPDSVLSSHPCDGGLTPDQVGRILSQKPQGEHGDEAALGAQCHWTNSDAGAIVSVLYSTKTADGLSEVYANTKPKSTVWRPLPPVQGFPAVAHSTYSAGGSKSFCQVSVGVSDQHTVDVSITLGQAKVGKADPCDVTAQVADMVIANLKKKAGS</sequence>
<dbReference type="PROSITE" id="PS51257">
    <property type="entry name" value="PROKAR_LIPOPROTEIN"/>
    <property type="match status" value="1"/>
</dbReference>